<evidence type="ECO:0000259" key="6">
    <source>
        <dbReference type="Pfam" id="PF06094"/>
    </source>
</evidence>
<dbReference type="EMBL" id="JANBVN010000110">
    <property type="protein sequence ID" value="KAJ9143569.1"/>
    <property type="molecule type" value="Genomic_DNA"/>
</dbReference>
<evidence type="ECO:0000256" key="4">
    <source>
        <dbReference type="PIRSR" id="PIRSR617939-2"/>
    </source>
</evidence>
<name>A0AA38RP98_9PEZI</name>
<evidence type="ECO:0000313" key="8">
    <source>
        <dbReference type="Proteomes" id="UP001174691"/>
    </source>
</evidence>
<feature type="binding site" evidence="4">
    <location>
        <begin position="41"/>
        <end position="46"/>
    </location>
    <ligand>
        <name>substrate</name>
    </ligand>
</feature>
<protein>
    <recommendedName>
        <fullName evidence="1">gamma-glutamylcyclotransferase</fullName>
        <ecNumber evidence="1">4.3.2.9</ecNumber>
    </recommendedName>
</protein>
<sequence>MSSTPQQPTNPTTETATSSGTSTTPRTNGPPCSAPPASRLYFAYGSNLSTTQMASRCPDARPLHLARLPGWRFIINTRGVANIVPEDPGPAPAGSCDQEEGGVYGILYEIGAEDEESLDLCEGVPFVYEKVEMLVWVEPLKGGGAEGSVGDGIAAVSGDGEGLARTVALVYVDTRRTGEGRPREEYIGRMNRGIEEAGNLGPAERLPLPGWYVRDVMRRFIPV</sequence>
<evidence type="ECO:0000313" key="7">
    <source>
        <dbReference type="EMBL" id="KAJ9143569.1"/>
    </source>
</evidence>
<proteinExistence type="predicted"/>
<dbReference type="Pfam" id="PF06094">
    <property type="entry name" value="GGACT"/>
    <property type="match status" value="1"/>
</dbReference>
<dbReference type="AlphaFoldDB" id="A0AA38RP98"/>
<evidence type="ECO:0000256" key="3">
    <source>
        <dbReference type="PIRSR" id="PIRSR617939-1"/>
    </source>
</evidence>
<dbReference type="Gene3D" id="3.10.490.10">
    <property type="entry name" value="Gamma-glutamyl cyclotransferase-like"/>
    <property type="match status" value="1"/>
</dbReference>
<dbReference type="GO" id="GO:0003839">
    <property type="term" value="F:gamma-glutamylcyclotransferase activity"/>
    <property type="evidence" value="ECO:0007669"/>
    <property type="project" value="UniProtKB-EC"/>
</dbReference>
<feature type="active site" description="Proton acceptor" evidence="3">
    <location>
        <position position="122"/>
    </location>
</feature>
<organism evidence="7 8">
    <name type="scientific">Coniochaeta hoffmannii</name>
    <dbReference type="NCBI Taxonomy" id="91930"/>
    <lineage>
        <taxon>Eukaryota</taxon>
        <taxon>Fungi</taxon>
        <taxon>Dikarya</taxon>
        <taxon>Ascomycota</taxon>
        <taxon>Pezizomycotina</taxon>
        <taxon>Sordariomycetes</taxon>
        <taxon>Sordariomycetidae</taxon>
        <taxon>Coniochaetales</taxon>
        <taxon>Coniochaetaceae</taxon>
        <taxon>Coniochaeta</taxon>
    </lineage>
</organism>
<dbReference type="SUPFAM" id="SSF110857">
    <property type="entry name" value="Gamma-glutamyl cyclotransferase-like"/>
    <property type="match status" value="1"/>
</dbReference>
<dbReference type="PANTHER" id="PTHR12935:SF0">
    <property type="entry name" value="GAMMA-GLUTAMYLCYCLOTRANSFERASE"/>
    <property type="match status" value="1"/>
</dbReference>
<dbReference type="CDD" id="cd06661">
    <property type="entry name" value="GGCT_like"/>
    <property type="match status" value="1"/>
</dbReference>
<dbReference type="PANTHER" id="PTHR12935">
    <property type="entry name" value="GAMMA-GLUTAMYLCYCLOTRANSFERASE"/>
    <property type="match status" value="1"/>
</dbReference>
<evidence type="ECO:0000256" key="2">
    <source>
        <dbReference type="ARBA" id="ARBA00023239"/>
    </source>
</evidence>
<gene>
    <name evidence="7" type="ORF">NKR19_g6816</name>
</gene>
<evidence type="ECO:0000256" key="5">
    <source>
        <dbReference type="SAM" id="MobiDB-lite"/>
    </source>
</evidence>
<feature type="compositionally biased region" description="Low complexity" evidence="5">
    <location>
        <begin position="1"/>
        <end position="31"/>
    </location>
</feature>
<dbReference type="InterPro" id="IPR009288">
    <property type="entry name" value="AIG2-like_dom"/>
</dbReference>
<dbReference type="Proteomes" id="UP001174691">
    <property type="component" value="Unassembled WGS sequence"/>
</dbReference>
<dbReference type="InterPro" id="IPR017939">
    <property type="entry name" value="G-Glutamylcylcotransferase"/>
</dbReference>
<keyword evidence="8" id="KW-1185">Reference proteome</keyword>
<feature type="region of interest" description="Disordered" evidence="5">
    <location>
        <begin position="1"/>
        <end position="32"/>
    </location>
</feature>
<dbReference type="EC" id="4.3.2.9" evidence="1"/>
<reference evidence="7" key="1">
    <citation type="submission" date="2022-07" db="EMBL/GenBank/DDBJ databases">
        <title>Fungi with potential for degradation of polypropylene.</title>
        <authorList>
            <person name="Gostincar C."/>
        </authorList>
    </citation>
    <scope>NUCLEOTIDE SEQUENCE</scope>
    <source>
        <strain evidence="7">EXF-13287</strain>
    </source>
</reference>
<comment type="caution">
    <text evidence="7">The sequence shown here is derived from an EMBL/GenBank/DDBJ whole genome shotgun (WGS) entry which is preliminary data.</text>
</comment>
<accession>A0AA38RP98</accession>
<dbReference type="InterPro" id="IPR013024">
    <property type="entry name" value="GGCT-like"/>
</dbReference>
<evidence type="ECO:0000256" key="1">
    <source>
        <dbReference type="ARBA" id="ARBA00012346"/>
    </source>
</evidence>
<keyword evidence="2" id="KW-0456">Lyase</keyword>
<feature type="domain" description="Gamma-glutamylcyclotransferase AIG2-like" evidence="6">
    <location>
        <begin position="41"/>
        <end position="137"/>
    </location>
</feature>
<dbReference type="InterPro" id="IPR036568">
    <property type="entry name" value="GGCT-like_sf"/>
</dbReference>